<keyword evidence="3" id="KW-1185">Reference proteome</keyword>
<keyword evidence="1" id="KW-0732">Signal</keyword>
<evidence type="ECO:0000313" key="3">
    <source>
        <dbReference type="Proteomes" id="UP000199531"/>
    </source>
</evidence>
<feature type="signal peptide" evidence="1">
    <location>
        <begin position="1"/>
        <end position="23"/>
    </location>
</feature>
<dbReference type="AlphaFoldDB" id="A0A1H8J885"/>
<proteinExistence type="predicted"/>
<organism evidence="2 3">
    <name type="scientific">Brachymonas denitrificans DSM 15123</name>
    <dbReference type="NCBI Taxonomy" id="1121117"/>
    <lineage>
        <taxon>Bacteria</taxon>
        <taxon>Pseudomonadati</taxon>
        <taxon>Pseudomonadota</taxon>
        <taxon>Betaproteobacteria</taxon>
        <taxon>Burkholderiales</taxon>
        <taxon>Comamonadaceae</taxon>
        <taxon>Brachymonas</taxon>
    </lineage>
</organism>
<dbReference type="EMBL" id="FOCW01000006">
    <property type="protein sequence ID" value="SEN77133.1"/>
    <property type="molecule type" value="Genomic_DNA"/>
</dbReference>
<dbReference type="STRING" id="1121117.SAMN02745977_01992"/>
<feature type="chain" id="PRO_5011766270" description="Lipoprotein" evidence="1">
    <location>
        <begin position="24"/>
        <end position="366"/>
    </location>
</feature>
<gene>
    <name evidence="2" type="ORF">SAMN02745977_01992</name>
</gene>
<name>A0A1H8J885_9BURK</name>
<accession>A0A1H8J885</accession>
<evidence type="ECO:0000256" key="1">
    <source>
        <dbReference type="SAM" id="SignalP"/>
    </source>
</evidence>
<sequence>MVKPEAPARLPRLLQGIAGLALALMLAACQPADNGDARMPPNKGVASSLHLNALMDAAFGSRQQVVDTQQVRWRANLMLPPQQAARLPSSMLPASEPLAPLASMPEAGGAAPALLQRTAVVALPREVVRLNETQAVLVFESVPADQEGRPQREPTSKAALGTVFYTRVAESAGNSKPRTPGEEQWQVTSFQPYVDAIGYDGSAGDSQVYKLAPERYLLTFESESCWKGTCGSWLNGYLLQPDGLALALQSRLAGNNRTAYPDCDARLAPQRSGPRQPRRRVVIPAQAGVASAAASAAVQGHSCFDVRGEVHPISREAASADVSIRFKGLVSNARGDRQPVQETQLFRLNDGLYEQVDGGPNPVPEF</sequence>
<reference evidence="2 3" key="1">
    <citation type="submission" date="2016-10" db="EMBL/GenBank/DDBJ databases">
        <authorList>
            <person name="de Groot N.N."/>
        </authorList>
    </citation>
    <scope>NUCLEOTIDE SEQUENCE [LARGE SCALE GENOMIC DNA]</scope>
    <source>
        <strain evidence="2 3">DSM 15123</strain>
    </source>
</reference>
<evidence type="ECO:0008006" key="4">
    <source>
        <dbReference type="Google" id="ProtNLM"/>
    </source>
</evidence>
<dbReference type="Proteomes" id="UP000199531">
    <property type="component" value="Unassembled WGS sequence"/>
</dbReference>
<evidence type="ECO:0000313" key="2">
    <source>
        <dbReference type="EMBL" id="SEN77133.1"/>
    </source>
</evidence>
<protein>
    <recommendedName>
        <fullName evidence="4">Lipoprotein</fullName>
    </recommendedName>
</protein>
<dbReference type="PROSITE" id="PS51257">
    <property type="entry name" value="PROKAR_LIPOPROTEIN"/>
    <property type="match status" value="1"/>
</dbReference>